<dbReference type="InterPro" id="IPR046860">
    <property type="entry name" value="SnoaL_5"/>
</dbReference>
<dbReference type="EMBL" id="JAKJPO010000003">
    <property type="protein sequence ID" value="MCF7221550.1"/>
    <property type="molecule type" value="Genomic_DNA"/>
</dbReference>
<dbReference type="InterPro" id="IPR032710">
    <property type="entry name" value="NTF2-like_dom_sf"/>
</dbReference>
<reference evidence="2" key="1">
    <citation type="submission" date="2022-01" db="EMBL/GenBank/DDBJ databases">
        <title>Lysobacter chinensis sp. nov., a bacterium isolated from cow dung compost.</title>
        <authorList>
            <person name="Liu Y."/>
        </authorList>
    </citation>
    <scope>NUCLEOTIDE SEQUENCE</scope>
    <source>
        <strain evidence="2">TLK-CK17</strain>
    </source>
</reference>
<sequence>MSKPETNTQSIAERLVALCREGKYEQAQEELYADDAVSVEMAGASGFPERVEGMEAIREKGRQWADNIVEIHGGSVSDPVVADGWFSVAMGIDATYKDMGRVDMKEICVYRVRDGRIVHEQFFYEVG</sequence>
<name>A0ABS9HT65_9GAMM</name>
<proteinExistence type="predicted"/>
<evidence type="ECO:0000313" key="3">
    <source>
        <dbReference type="Proteomes" id="UP001430796"/>
    </source>
</evidence>
<feature type="domain" description="SnoaL-like" evidence="1">
    <location>
        <begin position="7"/>
        <end position="124"/>
    </location>
</feature>
<dbReference type="Proteomes" id="UP001430796">
    <property type="component" value="Unassembled WGS sequence"/>
</dbReference>
<evidence type="ECO:0000259" key="1">
    <source>
        <dbReference type="Pfam" id="PF20409"/>
    </source>
</evidence>
<protein>
    <submittedName>
        <fullName evidence="2">Nuclear transport factor 2 family protein</fullName>
    </submittedName>
</protein>
<organism evidence="2 3">
    <name type="scientific">Marilutibacter chinensis</name>
    <dbReference type="NCBI Taxonomy" id="2912247"/>
    <lineage>
        <taxon>Bacteria</taxon>
        <taxon>Pseudomonadati</taxon>
        <taxon>Pseudomonadota</taxon>
        <taxon>Gammaproteobacteria</taxon>
        <taxon>Lysobacterales</taxon>
        <taxon>Lysobacteraceae</taxon>
        <taxon>Marilutibacter</taxon>
    </lineage>
</organism>
<accession>A0ABS9HT65</accession>
<evidence type="ECO:0000313" key="2">
    <source>
        <dbReference type="EMBL" id="MCF7221550.1"/>
    </source>
</evidence>
<gene>
    <name evidence="2" type="ORF">L3V18_07075</name>
</gene>
<dbReference type="RefSeq" id="WP_237053976.1">
    <property type="nucleotide sequence ID" value="NZ_JAKJPO010000003.1"/>
</dbReference>
<comment type="caution">
    <text evidence="2">The sequence shown here is derived from an EMBL/GenBank/DDBJ whole genome shotgun (WGS) entry which is preliminary data.</text>
</comment>
<reference evidence="2" key="2">
    <citation type="submission" date="2022-01" db="EMBL/GenBank/DDBJ databases">
        <authorList>
            <person name="Zhou L.Y."/>
        </authorList>
    </citation>
    <scope>NUCLEOTIDE SEQUENCE</scope>
    <source>
        <strain evidence="2">TLK-CK17</strain>
    </source>
</reference>
<keyword evidence="3" id="KW-1185">Reference proteome</keyword>
<dbReference type="Gene3D" id="3.10.450.50">
    <property type="match status" value="1"/>
</dbReference>
<dbReference type="SUPFAM" id="SSF54427">
    <property type="entry name" value="NTF2-like"/>
    <property type="match status" value="1"/>
</dbReference>
<dbReference type="Pfam" id="PF20409">
    <property type="entry name" value="SnoaL_5"/>
    <property type="match status" value="1"/>
</dbReference>